<dbReference type="Gene3D" id="3.30.450.20">
    <property type="entry name" value="PAS domain"/>
    <property type="match status" value="1"/>
</dbReference>
<dbReference type="InterPro" id="IPR013655">
    <property type="entry name" value="PAS_fold_3"/>
</dbReference>
<dbReference type="AlphaFoldDB" id="X0TSC1"/>
<gene>
    <name evidence="2" type="ORF">S01H1_27470</name>
</gene>
<reference evidence="2" key="1">
    <citation type="journal article" date="2014" name="Front. Microbiol.">
        <title>High frequency of phylogenetically diverse reductive dehalogenase-homologous genes in deep subseafloor sedimentary metagenomes.</title>
        <authorList>
            <person name="Kawai M."/>
            <person name="Futagami T."/>
            <person name="Toyoda A."/>
            <person name="Takaki Y."/>
            <person name="Nishi S."/>
            <person name="Hori S."/>
            <person name="Arai W."/>
            <person name="Tsubouchi T."/>
            <person name="Morono Y."/>
            <person name="Uchiyama I."/>
            <person name="Ito T."/>
            <person name="Fujiyama A."/>
            <person name="Inagaki F."/>
            <person name="Takami H."/>
        </authorList>
    </citation>
    <scope>NUCLEOTIDE SEQUENCE</scope>
    <source>
        <strain evidence="2">Expedition CK06-06</strain>
    </source>
</reference>
<organism evidence="2">
    <name type="scientific">marine sediment metagenome</name>
    <dbReference type="NCBI Taxonomy" id="412755"/>
    <lineage>
        <taxon>unclassified sequences</taxon>
        <taxon>metagenomes</taxon>
        <taxon>ecological metagenomes</taxon>
    </lineage>
</organism>
<dbReference type="PROSITE" id="PS50112">
    <property type="entry name" value="PAS"/>
    <property type="match status" value="1"/>
</dbReference>
<dbReference type="InterPro" id="IPR003661">
    <property type="entry name" value="HisK_dim/P_dom"/>
</dbReference>
<feature type="non-terminal residue" evidence="2">
    <location>
        <position position="280"/>
    </location>
</feature>
<evidence type="ECO:0000259" key="1">
    <source>
        <dbReference type="PROSITE" id="PS50112"/>
    </source>
</evidence>
<name>X0TSC1_9ZZZZ</name>
<dbReference type="SUPFAM" id="SSF47384">
    <property type="entry name" value="Homodimeric domain of signal transducing histidine kinase"/>
    <property type="match status" value="1"/>
</dbReference>
<dbReference type="EMBL" id="BARS01016728">
    <property type="protein sequence ID" value="GAF90101.1"/>
    <property type="molecule type" value="Genomic_DNA"/>
</dbReference>
<dbReference type="GO" id="GO:0000155">
    <property type="term" value="F:phosphorelay sensor kinase activity"/>
    <property type="evidence" value="ECO:0007669"/>
    <property type="project" value="InterPro"/>
</dbReference>
<dbReference type="CDD" id="cd00130">
    <property type="entry name" value="PAS"/>
    <property type="match status" value="1"/>
</dbReference>
<dbReference type="InterPro" id="IPR036890">
    <property type="entry name" value="HATPase_C_sf"/>
</dbReference>
<dbReference type="PANTHER" id="PTHR43065:SF42">
    <property type="entry name" value="TWO-COMPONENT SENSOR PPRA"/>
    <property type="match status" value="1"/>
</dbReference>
<dbReference type="Gene3D" id="3.30.565.10">
    <property type="entry name" value="Histidine kinase-like ATPase, C-terminal domain"/>
    <property type="match status" value="1"/>
</dbReference>
<dbReference type="SUPFAM" id="SSF55785">
    <property type="entry name" value="PYP-like sensor domain (PAS domain)"/>
    <property type="match status" value="1"/>
</dbReference>
<dbReference type="InterPro" id="IPR000014">
    <property type="entry name" value="PAS"/>
</dbReference>
<proteinExistence type="predicted"/>
<accession>X0TSC1</accession>
<dbReference type="InterPro" id="IPR036097">
    <property type="entry name" value="HisK_dim/P_sf"/>
</dbReference>
<feature type="domain" description="PAS" evidence="1">
    <location>
        <begin position="10"/>
        <end position="60"/>
    </location>
</feature>
<dbReference type="NCBIfam" id="TIGR00229">
    <property type="entry name" value="sensory_box"/>
    <property type="match status" value="1"/>
</dbReference>
<protein>
    <recommendedName>
        <fullName evidence="1">PAS domain-containing protein</fullName>
    </recommendedName>
</protein>
<dbReference type="InterPro" id="IPR035965">
    <property type="entry name" value="PAS-like_dom_sf"/>
</dbReference>
<dbReference type="Pfam" id="PF08447">
    <property type="entry name" value="PAS_3"/>
    <property type="match status" value="1"/>
</dbReference>
<sequence>EGFDGIFIQKGPKIIFANKRVHELLGYERGELQGSDHRLLYHPDFQNLILESVKACTGGAHILSQLEVKLRRKNGSYCDVEISARSIAFNGVSGIQVWVRDITERRRVDKEKQNLEVQIYQEQKMQAIGTLAGGIAHCFNNLLMGIQGNASLVLLGIDSTHPHYEKLKHIEEQVQSGADLTKQLLGFARGGKYDVRRTNLNELIEKSSHIFGRTKQEIQLHKKFEKDIWPVEVDQGQIEQVLLNLYVNAWQAVPGGGELYLESENVTLDESYVKPYDLEP</sequence>
<comment type="caution">
    <text evidence="2">The sequence shown here is derived from an EMBL/GenBank/DDBJ whole genome shotgun (WGS) entry which is preliminary data.</text>
</comment>
<feature type="non-terminal residue" evidence="2">
    <location>
        <position position="1"/>
    </location>
</feature>
<dbReference type="CDD" id="cd00082">
    <property type="entry name" value="HisKA"/>
    <property type="match status" value="1"/>
</dbReference>
<evidence type="ECO:0000313" key="2">
    <source>
        <dbReference type="EMBL" id="GAF90101.1"/>
    </source>
</evidence>
<dbReference type="PANTHER" id="PTHR43065">
    <property type="entry name" value="SENSOR HISTIDINE KINASE"/>
    <property type="match status" value="1"/>
</dbReference>
<dbReference type="SMART" id="SM00086">
    <property type="entry name" value="PAC"/>
    <property type="match status" value="1"/>
</dbReference>
<dbReference type="SUPFAM" id="SSF55874">
    <property type="entry name" value="ATPase domain of HSP90 chaperone/DNA topoisomerase II/histidine kinase"/>
    <property type="match status" value="1"/>
</dbReference>
<dbReference type="Gene3D" id="1.10.287.130">
    <property type="match status" value="1"/>
</dbReference>
<dbReference type="InterPro" id="IPR001610">
    <property type="entry name" value="PAC"/>
</dbReference>